<dbReference type="Pfam" id="PF00072">
    <property type="entry name" value="Response_reg"/>
    <property type="match status" value="1"/>
</dbReference>
<dbReference type="GO" id="GO:0000156">
    <property type="term" value="F:phosphorelay response regulator activity"/>
    <property type="evidence" value="ECO:0007669"/>
    <property type="project" value="TreeGrafter"/>
</dbReference>
<dbReference type="PANTHER" id="PTHR48111:SF56">
    <property type="entry name" value="TETRATHIONATE RESPONSE REGULATORY PROTEIN TTRR"/>
    <property type="match status" value="1"/>
</dbReference>
<feature type="domain" description="OmpR/PhoB-type" evidence="7">
    <location>
        <begin position="134"/>
        <end position="230"/>
    </location>
</feature>
<evidence type="ECO:0000313" key="8">
    <source>
        <dbReference type="EMBL" id="TDW16271.1"/>
    </source>
</evidence>
<evidence type="ECO:0000256" key="2">
    <source>
        <dbReference type="ARBA" id="ARBA00023125"/>
    </source>
</evidence>
<feature type="domain" description="Response regulatory" evidence="6">
    <location>
        <begin position="9"/>
        <end position="123"/>
    </location>
</feature>
<dbReference type="InterPro" id="IPR036388">
    <property type="entry name" value="WH-like_DNA-bd_sf"/>
</dbReference>
<keyword evidence="2 5" id="KW-0238">DNA-binding</keyword>
<gene>
    <name evidence="8" type="ORF">EDD63_12635</name>
</gene>
<evidence type="ECO:0000259" key="7">
    <source>
        <dbReference type="PROSITE" id="PS51755"/>
    </source>
</evidence>
<dbReference type="GO" id="GO:0005829">
    <property type="term" value="C:cytosol"/>
    <property type="evidence" value="ECO:0007669"/>
    <property type="project" value="TreeGrafter"/>
</dbReference>
<dbReference type="CDD" id="cd00156">
    <property type="entry name" value="REC"/>
    <property type="match status" value="1"/>
</dbReference>
<evidence type="ECO:0000259" key="6">
    <source>
        <dbReference type="PROSITE" id="PS50110"/>
    </source>
</evidence>
<dbReference type="InterPro" id="IPR039420">
    <property type="entry name" value="WalR-like"/>
</dbReference>
<dbReference type="EMBL" id="SODD01000026">
    <property type="protein sequence ID" value="TDW16271.1"/>
    <property type="molecule type" value="Genomic_DNA"/>
</dbReference>
<dbReference type="InterPro" id="IPR001789">
    <property type="entry name" value="Sig_transdc_resp-reg_receiver"/>
</dbReference>
<comment type="caution">
    <text evidence="4">Lacks conserved residue(s) required for the propagation of feature annotation.</text>
</comment>
<evidence type="ECO:0000313" key="9">
    <source>
        <dbReference type="Proteomes" id="UP000294743"/>
    </source>
</evidence>
<dbReference type="InterPro" id="IPR011006">
    <property type="entry name" value="CheY-like_superfamily"/>
</dbReference>
<keyword evidence="9" id="KW-1185">Reference proteome</keyword>
<dbReference type="Gene3D" id="3.40.50.2300">
    <property type="match status" value="1"/>
</dbReference>
<evidence type="ECO:0000256" key="4">
    <source>
        <dbReference type="PROSITE-ProRule" id="PRU00169"/>
    </source>
</evidence>
<dbReference type="SMART" id="SM00862">
    <property type="entry name" value="Trans_reg_C"/>
    <property type="match status" value="1"/>
</dbReference>
<protein>
    <submittedName>
        <fullName evidence="8">Two-component system alkaline phosphatase synthesis response regulator PhoP/two-component system response regulator CssR</fullName>
    </submittedName>
</protein>
<dbReference type="PROSITE" id="PS51755">
    <property type="entry name" value="OMPR_PHOB"/>
    <property type="match status" value="1"/>
</dbReference>
<dbReference type="SMART" id="SM00448">
    <property type="entry name" value="REC"/>
    <property type="match status" value="1"/>
</dbReference>
<dbReference type="SUPFAM" id="SSF52172">
    <property type="entry name" value="CheY-like"/>
    <property type="match status" value="1"/>
</dbReference>
<dbReference type="GO" id="GO:0006355">
    <property type="term" value="P:regulation of DNA-templated transcription"/>
    <property type="evidence" value="ECO:0007669"/>
    <property type="project" value="InterPro"/>
</dbReference>
<dbReference type="Pfam" id="PF00486">
    <property type="entry name" value="Trans_reg_C"/>
    <property type="match status" value="1"/>
</dbReference>
<sequence length="231" mass="26787">MRVHAEIKRIIVVDDEKEYTSALAKKLKKEGYKVDCFSDPVKAISMAIKKPYDLVISEYKFENMDGFQLVGILQGIMPTLHSILLTKCLDEAVELRAIESGIDQFINKQKSIEVAVKYIVEILNREYQQVFTPRELISQEEGIVLNTRKREVYKDDQIIDVTKKEYDLLLLFLSNKGVALSREAIAEQLWTTEIEEIDLRVIDGHINRLRAKLNLFCINAIRGYGYKWNEQ</sequence>
<organism evidence="8 9">
    <name type="scientific">Breznakia blatticola</name>
    <dbReference type="NCBI Taxonomy" id="1754012"/>
    <lineage>
        <taxon>Bacteria</taxon>
        <taxon>Bacillati</taxon>
        <taxon>Bacillota</taxon>
        <taxon>Erysipelotrichia</taxon>
        <taxon>Erysipelotrichales</taxon>
        <taxon>Erysipelotrichaceae</taxon>
        <taxon>Breznakia</taxon>
    </lineage>
</organism>
<dbReference type="Gene3D" id="1.10.10.10">
    <property type="entry name" value="Winged helix-like DNA-binding domain superfamily/Winged helix DNA-binding domain"/>
    <property type="match status" value="1"/>
</dbReference>
<dbReference type="RefSeq" id="WP_134170085.1">
    <property type="nucleotide sequence ID" value="NZ_SODD01000026.1"/>
</dbReference>
<dbReference type="PANTHER" id="PTHR48111">
    <property type="entry name" value="REGULATOR OF RPOS"/>
    <property type="match status" value="1"/>
</dbReference>
<name>A0A4R7ZIK7_9FIRM</name>
<reference evidence="8 9" key="1">
    <citation type="submission" date="2019-03" db="EMBL/GenBank/DDBJ databases">
        <title>Genomic Encyclopedia of Type Strains, Phase IV (KMG-IV): sequencing the most valuable type-strain genomes for metagenomic binning, comparative biology and taxonomic classification.</title>
        <authorList>
            <person name="Goeker M."/>
        </authorList>
    </citation>
    <scope>NUCLEOTIDE SEQUENCE [LARGE SCALE GENOMIC DNA]</scope>
    <source>
        <strain evidence="8 9">DSM 28867</strain>
    </source>
</reference>
<dbReference type="GO" id="GO:0000976">
    <property type="term" value="F:transcription cis-regulatory region binding"/>
    <property type="evidence" value="ECO:0007669"/>
    <property type="project" value="TreeGrafter"/>
</dbReference>
<feature type="DNA-binding region" description="OmpR/PhoB-type" evidence="5">
    <location>
        <begin position="134"/>
        <end position="230"/>
    </location>
</feature>
<proteinExistence type="predicted"/>
<comment type="caution">
    <text evidence="8">The sequence shown here is derived from an EMBL/GenBank/DDBJ whole genome shotgun (WGS) entry which is preliminary data.</text>
</comment>
<dbReference type="Proteomes" id="UP000294743">
    <property type="component" value="Unassembled WGS sequence"/>
</dbReference>
<dbReference type="CDD" id="cd00383">
    <property type="entry name" value="trans_reg_C"/>
    <property type="match status" value="1"/>
</dbReference>
<evidence type="ECO:0000256" key="1">
    <source>
        <dbReference type="ARBA" id="ARBA00023015"/>
    </source>
</evidence>
<dbReference type="InterPro" id="IPR001867">
    <property type="entry name" value="OmpR/PhoB-type_DNA-bd"/>
</dbReference>
<dbReference type="OrthoDB" id="1644132at2"/>
<dbReference type="PROSITE" id="PS50110">
    <property type="entry name" value="RESPONSE_REGULATORY"/>
    <property type="match status" value="1"/>
</dbReference>
<accession>A0A4R7ZIK7</accession>
<keyword evidence="3" id="KW-0804">Transcription</keyword>
<dbReference type="AlphaFoldDB" id="A0A4R7ZIK7"/>
<evidence type="ECO:0000256" key="3">
    <source>
        <dbReference type="ARBA" id="ARBA00023163"/>
    </source>
</evidence>
<keyword evidence="1" id="KW-0805">Transcription regulation</keyword>
<dbReference type="GO" id="GO:0032993">
    <property type="term" value="C:protein-DNA complex"/>
    <property type="evidence" value="ECO:0007669"/>
    <property type="project" value="TreeGrafter"/>
</dbReference>
<evidence type="ECO:0000256" key="5">
    <source>
        <dbReference type="PROSITE-ProRule" id="PRU01091"/>
    </source>
</evidence>